<feature type="transmembrane region" description="Helical" evidence="5">
    <location>
        <begin position="213"/>
        <end position="231"/>
    </location>
</feature>
<evidence type="ECO:0000256" key="3">
    <source>
        <dbReference type="ARBA" id="ARBA00022989"/>
    </source>
</evidence>
<dbReference type="GO" id="GO:0015179">
    <property type="term" value="F:L-amino acid transmembrane transporter activity"/>
    <property type="evidence" value="ECO:0007669"/>
    <property type="project" value="TreeGrafter"/>
</dbReference>
<dbReference type="PANTHER" id="PTHR22950:SF340">
    <property type="entry name" value="AMINO ACID TRANSPORTER TRANSMEMBRANE DOMAIN-CONTAINING PROTEIN-RELATED"/>
    <property type="match status" value="1"/>
</dbReference>
<evidence type="ECO:0000256" key="4">
    <source>
        <dbReference type="ARBA" id="ARBA00023136"/>
    </source>
</evidence>
<feature type="domain" description="Amino acid transporter transmembrane" evidence="6">
    <location>
        <begin position="17"/>
        <end position="413"/>
    </location>
</feature>
<dbReference type="RefSeq" id="XP_034109127.1">
    <property type="nucleotide sequence ID" value="XM_034253236.2"/>
</dbReference>
<dbReference type="InterPro" id="IPR013057">
    <property type="entry name" value="AA_transpt_TM"/>
</dbReference>
<feature type="transmembrane region" description="Helical" evidence="5">
    <location>
        <begin position="243"/>
        <end position="267"/>
    </location>
</feature>
<feature type="transmembrane region" description="Helical" evidence="5">
    <location>
        <begin position="287"/>
        <end position="312"/>
    </location>
</feature>
<evidence type="ECO:0000256" key="1">
    <source>
        <dbReference type="ARBA" id="ARBA00004141"/>
    </source>
</evidence>
<keyword evidence="7" id="KW-1185">Reference proteome</keyword>
<feature type="transmembrane region" description="Helical" evidence="5">
    <location>
        <begin position="391"/>
        <end position="413"/>
    </location>
</feature>
<feature type="transmembrane region" description="Helical" evidence="5">
    <location>
        <begin position="47"/>
        <end position="72"/>
    </location>
</feature>
<evidence type="ECO:0000313" key="7">
    <source>
        <dbReference type="Proteomes" id="UP000515160"/>
    </source>
</evidence>
<dbReference type="AlphaFoldDB" id="A0A6P8YTY3"/>
<feature type="transmembrane region" description="Helical" evidence="5">
    <location>
        <begin position="111"/>
        <end position="133"/>
    </location>
</feature>
<dbReference type="OrthoDB" id="1684102at2759"/>
<dbReference type="PANTHER" id="PTHR22950">
    <property type="entry name" value="AMINO ACID TRANSPORTER"/>
    <property type="match status" value="1"/>
</dbReference>
<dbReference type="Pfam" id="PF01490">
    <property type="entry name" value="Aa_trans"/>
    <property type="match status" value="1"/>
</dbReference>
<reference evidence="8" key="1">
    <citation type="submission" date="2025-08" db="UniProtKB">
        <authorList>
            <consortium name="RefSeq"/>
        </authorList>
    </citation>
    <scope>IDENTIFICATION</scope>
    <source>
        <strain evidence="8">15112-1751.03</strain>
        <tissue evidence="8">Whole Adult</tissue>
    </source>
</reference>
<feature type="transmembrane region" description="Helical" evidence="5">
    <location>
        <begin position="145"/>
        <end position="163"/>
    </location>
</feature>
<dbReference type="GO" id="GO:0005774">
    <property type="term" value="C:vacuolar membrane"/>
    <property type="evidence" value="ECO:0007669"/>
    <property type="project" value="TreeGrafter"/>
</dbReference>
<accession>A0A6P8YTY3</accession>
<evidence type="ECO:0000259" key="6">
    <source>
        <dbReference type="Pfam" id="PF01490"/>
    </source>
</evidence>
<evidence type="ECO:0000256" key="5">
    <source>
        <dbReference type="SAM" id="Phobius"/>
    </source>
</evidence>
<feature type="transmembrane region" description="Helical" evidence="5">
    <location>
        <begin position="355"/>
        <end position="379"/>
    </location>
</feature>
<feature type="transmembrane region" description="Helical" evidence="5">
    <location>
        <begin position="175"/>
        <end position="193"/>
    </location>
</feature>
<keyword evidence="2 5" id="KW-0812">Transmembrane</keyword>
<keyword evidence="4 5" id="KW-0472">Membrane</keyword>
<gene>
    <name evidence="8" type="primary">LOC117571195</name>
</gene>
<proteinExistence type="predicted"/>
<evidence type="ECO:0000313" key="8">
    <source>
        <dbReference type="RefSeq" id="XP_034109127.1"/>
    </source>
</evidence>
<feature type="transmembrane region" description="Helical" evidence="5">
    <location>
        <begin position="332"/>
        <end position="349"/>
    </location>
</feature>
<comment type="subcellular location">
    <subcellularLocation>
        <location evidence="1">Membrane</location>
        <topology evidence="1">Multi-pass membrane protein</topology>
    </subcellularLocation>
</comment>
<dbReference type="GeneID" id="117571195"/>
<feature type="transmembrane region" description="Helical" evidence="5">
    <location>
        <begin position="21"/>
        <end position="41"/>
    </location>
</feature>
<keyword evidence="3 5" id="KW-1133">Transmembrane helix</keyword>
<sequence length="422" mass="47694">MADYDPYASREVEVPLTVWDAFFSLVKCVIGTGILAMPLAFKFTGVLGGSVLTVLSMFVLIYGMELLIMCMVESCRRKKVPYMTFHETMEFAFEEGPKCCRWFSKAAGYSVDIILGLSHYGVNVVYIVFVAVNLKQFIEEYFAKIDLRILIAIVGICCIPLFLLRHLKYLVPSNILATCLILLGILAIFWYLFRGLPSISERNMFPDLIKIPFALGIVLFSISSVGVMLAIESKMAEPKKYLGWLGVLSVAAILICILYIFFGLIGYWRYGDATEATITLNIPVEEILAQIIKLGIAVAIFLTYPLSGYVTVNIIMDHLKKRDLKNPHMVEYIVRICFVLLTTLNGIAFPNLGPLLSLVGAFSISVLNLIFPCFIELCLYHDSYGKFLWKLWKNILIIIFGSIIFFYGSYTAFVEMIEEYFT</sequence>
<dbReference type="Proteomes" id="UP000515160">
    <property type="component" value="Chromosome 3"/>
</dbReference>
<protein>
    <submittedName>
        <fullName evidence="8">Glutamate transporter polyphemus isoform X1</fullName>
    </submittedName>
</protein>
<name>A0A6P8YTY3_DROAB</name>
<evidence type="ECO:0000256" key="2">
    <source>
        <dbReference type="ARBA" id="ARBA00022692"/>
    </source>
</evidence>
<organism evidence="7 8">
    <name type="scientific">Drosophila albomicans</name>
    <name type="common">Fruit fly</name>
    <dbReference type="NCBI Taxonomy" id="7291"/>
    <lineage>
        <taxon>Eukaryota</taxon>
        <taxon>Metazoa</taxon>
        <taxon>Ecdysozoa</taxon>
        <taxon>Arthropoda</taxon>
        <taxon>Hexapoda</taxon>
        <taxon>Insecta</taxon>
        <taxon>Pterygota</taxon>
        <taxon>Neoptera</taxon>
        <taxon>Endopterygota</taxon>
        <taxon>Diptera</taxon>
        <taxon>Brachycera</taxon>
        <taxon>Muscomorpha</taxon>
        <taxon>Ephydroidea</taxon>
        <taxon>Drosophilidae</taxon>
        <taxon>Drosophila</taxon>
    </lineage>
</organism>